<protein>
    <recommendedName>
        <fullName evidence="4">Antitoxin</fullName>
    </recommendedName>
</protein>
<name>A0A368NC74_9EURY</name>
<evidence type="ECO:0000256" key="1">
    <source>
        <dbReference type="ARBA" id="ARBA00022649"/>
    </source>
</evidence>
<dbReference type="RefSeq" id="WP_114449385.1">
    <property type="nucleotide sequence ID" value="NZ_QPHM01000001.1"/>
</dbReference>
<dbReference type="EMBL" id="QPHM01000001">
    <property type="protein sequence ID" value="RCU47826.1"/>
    <property type="molecule type" value="Genomic_DNA"/>
</dbReference>
<evidence type="ECO:0008006" key="4">
    <source>
        <dbReference type="Google" id="ProtNLM"/>
    </source>
</evidence>
<dbReference type="OrthoDB" id="9187at2157"/>
<reference evidence="2 3" key="1">
    <citation type="submission" date="2018-07" db="EMBL/GenBank/DDBJ databases">
        <title>Genome sequences of Haloplanus salinus JCM 18368T.</title>
        <authorList>
            <person name="Kim Y.B."/>
            <person name="Roh S.W."/>
        </authorList>
    </citation>
    <scope>NUCLEOTIDE SEQUENCE [LARGE SCALE GENOMIC DNA]</scope>
    <source>
        <strain evidence="2 3">JCM 18368</strain>
    </source>
</reference>
<evidence type="ECO:0000313" key="2">
    <source>
        <dbReference type="EMBL" id="RCU47826.1"/>
    </source>
</evidence>
<gene>
    <name evidence="2" type="ORF">DU504_11285</name>
</gene>
<organism evidence="2 3">
    <name type="scientific">Haloplanus salinus</name>
    <dbReference type="NCBI Taxonomy" id="1126245"/>
    <lineage>
        <taxon>Archaea</taxon>
        <taxon>Methanobacteriati</taxon>
        <taxon>Methanobacteriota</taxon>
        <taxon>Stenosarchaea group</taxon>
        <taxon>Halobacteria</taxon>
        <taxon>Halobacteriales</taxon>
        <taxon>Haloferacaceae</taxon>
        <taxon>Haloplanus</taxon>
    </lineage>
</organism>
<comment type="caution">
    <text evidence="2">The sequence shown here is derived from an EMBL/GenBank/DDBJ whole genome shotgun (WGS) entry which is preliminary data.</text>
</comment>
<accession>A0A368NC74</accession>
<sequence length="86" mass="9748">MASKNIGIKEDVYERLKAHKRGDESFSETLDRLLHELDSDWRTNAGFLSRQAAADLEAEVERGFEDLDDAFDERSDGIDEQLSGES</sequence>
<evidence type="ECO:0000313" key="3">
    <source>
        <dbReference type="Proteomes" id="UP000252189"/>
    </source>
</evidence>
<keyword evidence="1" id="KW-1277">Toxin-antitoxin system</keyword>
<keyword evidence="3" id="KW-1185">Reference proteome</keyword>
<dbReference type="Pfam" id="PF02697">
    <property type="entry name" value="VAPB_antitox"/>
    <property type="match status" value="1"/>
</dbReference>
<dbReference type="AlphaFoldDB" id="A0A368NC74"/>
<dbReference type="Proteomes" id="UP000252189">
    <property type="component" value="Unassembled WGS sequence"/>
</dbReference>
<proteinExistence type="predicted"/>
<dbReference type="InterPro" id="IPR003847">
    <property type="entry name" value="Put_antitoxin"/>
</dbReference>